<dbReference type="GO" id="GO:0017126">
    <property type="term" value="P:nucleologenesis"/>
    <property type="evidence" value="ECO:0007669"/>
    <property type="project" value="Ensembl"/>
</dbReference>
<dbReference type="InParanoid" id="M3YE11"/>
<feature type="domain" description="DNA-directed RNA polymerase subunit 2 hybrid-binding" evidence="15">
    <location>
        <begin position="838"/>
        <end position="1026"/>
    </location>
</feature>
<dbReference type="GO" id="GO:0003677">
    <property type="term" value="F:DNA binding"/>
    <property type="evidence" value="ECO:0007669"/>
    <property type="project" value="InterPro"/>
</dbReference>
<dbReference type="FunFam" id="3.90.1100.10:FF:000016">
    <property type="entry name" value="DNA-directed RNA polymerase subunit beta"/>
    <property type="match status" value="1"/>
</dbReference>
<evidence type="ECO:0000313" key="21">
    <source>
        <dbReference type="Ensembl" id="ENSMPUP00000009568.1"/>
    </source>
</evidence>
<evidence type="ECO:0000256" key="12">
    <source>
        <dbReference type="RuleBase" id="RU000434"/>
    </source>
</evidence>
<dbReference type="Pfam" id="PF04563">
    <property type="entry name" value="RNA_pol_Rpb2_1"/>
    <property type="match status" value="1"/>
</dbReference>
<comment type="subcellular location">
    <subcellularLocation>
        <location evidence="1">Nucleus</location>
        <location evidence="1">Nucleolus</location>
    </subcellularLocation>
</comment>
<dbReference type="Pfam" id="PF00562">
    <property type="entry name" value="RNA_pol_Rpb2_6"/>
    <property type="match status" value="2"/>
</dbReference>
<dbReference type="AlphaFoldDB" id="M3YE11"/>
<dbReference type="Gene3D" id="3.90.1800.10">
    <property type="entry name" value="RNA polymerase alpha subunit dimerisation domain"/>
    <property type="match status" value="1"/>
</dbReference>
<dbReference type="SUPFAM" id="SSF64484">
    <property type="entry name" value="beta and beta-prime subunits of DNA dependent RNA-polymerase"/>
    <property type="match status" value="1"/>
</dbReference>
<dbReference type="InterPro" id="IPR007642">
    <property type="entry name" value="RNA_pol_Rpb2_2"/>
</dbReference>
<dbReference type="GO" id="GO:0007566">
    <property type="term" value="P:embryo implantation"/>
    <property type="evidence" value="ECO:0007669"/>
    <property type="project" value="Ensembl"/>
</dbReference>
<feature type="domain" description="RNA polymerase Rpb2" evidence="19">
    <location>
        <begin position="461"/>
        <end position="526"/>
    </location>
</feature>
<dbReference type="EC" id="2.7.7.6" evidence="13"/>
<evidence type="ECO:0000256" key="14">
    <source>
        <dbReference type="SAM" id="MobiDB-lite"/>
    </source>
</evidence>
<dbReference type="InterPro" id="IPR037034">
    <property type="entry name" value="RNA_pol_Rpb2_2_sf"/>
</dbReference>
<sequence>MDPDGRLEPAGRWQNLPSGPSLKHLTDPSYGIPREQQKPALQELTRAHVESFNYAVREGLSHAVQAIPPFEFAFKDERISLTIVDAVISPPMVPKGNICKELNIYPAECRGRRSTYRGKLTADINWAVNGISRGIIKQFLGYVPIMVKSKLCNLHGLPPKALIEHHEEAEEMGGYFIINGIEKVIRMLIMPRRNFPIAMIRPKWKTRGPGYTQYGVSMHCVREEHSAVNMNLHYLENGTVMLNFIYRKELFFLPLGFALKALVSFSDYQIFQELMKGKEEDSFFRNSVSQMLRIVMEEGCSTQKQVLNYLGERFRVKLSLPDWCPNEQAAEFLFNQCVCIHLKSNTEKFYMLCLMTRKLFALAKGECMEDSPDSLVNQEVLTPGQLFLMFLKEKMESWLISIKIALDKRAQKTNVSINTENLMKIFNLGTDLTKPFEYLLATGNLRSKTGLGFLQDSGLCVVADKLNFVRYLSHFRCVHRGADFAKMRTTTVRRLLPESWGFLCPVHTPDGEPCGLMNHLTAVCEVVTQFAYTASVPALLCSLAGVTPVDGTPHRPYSECYPVLLDGVMLGWVDKELAPSIADSLRHYKVLREKRIPPWMEVALIPMTGKPSLYPGLFLFTTPCRLVRPVQNLELGKEELIGTMEQIFMNIAIFEDEVLAGVTTHQELFPHSLLSVIANFIPFSDHNQSPRNMYQCQMGKQTMGFPLLTYQARSDNKLYRLQTPQSPLVRPYMYDYYDMDNYPIGTNAIVAVISYTGYDMEDAMVSSPRRFSNFFVYCVSTSWCMSVLLNDELLVSMKVASPKVAWKMCFDLTSCLRLLLKIGYSNIIISLGCTFFPRSKENCIVDNIKVCSNDTGNGKFKCICITMRVPRNPTIGDKFASRHGQKGILSRLWPVEDMPFTESGMVPDILFNPHGFPSRMTIGMLIESMAGKSAALHGLCHDATPFTFSEENSALEYFGELLKAGGYNFYGTERLYSGISGLELEADIFIGVVYYQRLRHMVSDKFQVRTTGARDKVTNQPIGGRNVQGGIRFGEMERDALLAHGTSFLLHDRLFNCSDRSVAHVCVKCGSLLSPLLEKPPPSWSATRNRKYNCTLCDRSDTIDTVSVPYVFRYFVAELAAMNIKVKLDVI</sequence>
<dbReference type="HOGENOM" id="CLU_000524_5_1_1"/>
<evidence type="ECO:0000256" key="13">
    <source>
        <dbReference type="RuleBase" id="RU363031"/>
    </source>
</evidence>
<evidence type="ECO:0000259" key="18">
    <source>
        <dbReference type="Pfam" id="PF04563"/>
    </source>
</evidence>
<dbReference type="STRING" id="9669.ENSMPUP00000009568"/>
<dbReference type="PANTHER" id="PTHR20856">
    <property type="entry name" value="DNA-DIRECTED RNA POLYMERASE I SUBUNIT 2"/>
    <property type="match status" value="1"/>
</dbReference>
<dbReference type="Pfam" id="PF04560">
    <property type="entry name" value="RNA_pol_Rpb2_7"/>
    <property type="match status" value="1"/>
</dbReference>
<dbReference type="EMBL" id="AEYP01076477">
    <property type="status" value="NOT_ANNOTATED_CDS"/>
    <property type="molecule type" value="Genomic_DNA"/>
</dbReference>
<evidence type="ECO:0000259" key="17">
    <source>
        <dbReference type="Pfam" id="PF04561"/>
    </source>
</evidence>
<keyword evidence="10" id="KW-0539">Nucleus</keyword>
<evidence type="ECO:0000256" key="5">
    <source>
        <dbReference type="ARBA" id="ARBA00022695"/>
    </source>
</evidence>
<dbReference type="Gene3D" id="2.40.270.10">
    <property type="entry name" value="DNA-directed RNA polymerase, subunit 2, domain 6"/>
    <property type="match status" value="1"/>
</dbReference>
<dbReference type="InterPro" id="IPR015712">
    <property type="entry name" value="DNA-dir_RNA_pol_su2"/>
</dbReference>
<dbReference type="Gene3D" id="3.90.1070.20">
    <property type="match status" value="1"/>
</dbReference>
<keyword evidence="7" id="KW-0863">Zinc-finger</keyword>
<dbReference type="InterPro" id="IPR007120">
    <property type="entry name" value="DNA-dir_RNAP_su2_dom"/>
</dbReference>
<dbReference type="FunFam" id="3.90.1110.10:FF:000008">
    <property type="entry name" value="DNA-directed RNA polymerase subunit beta"/>
    <property type="match status" value="1"/>
</dbReference>
<dbReference type="FunFam" id="3.90.1100.10:FF:000008">
    <property type="entry name" value="DNA-directed RNA polymerase subunit beta"/>
    <property type="match status" value="1"/>
</dbReference>
<evidence type="ECO:0000256" key="7">
    <source>
        <dbReference type="ARBA" id="ARBA00022771"/>
    </source>
</evidence>
<dbReference type="GO" id="GO:0005829">
    <property type="term" value="C:cytosol"/>
    <property type="evidence" value="ECO:0007669"/>
    <property type="project" value="Ensembl"/>
</dbReference>
<dbReference type="eggNOG" id="KOG0216">
    <property type="taxonomic scope" value="Eukaryota"/>
</dbReference>
<dbReference type="GO" id="GO:0003899">
    <property type="term" value="F:DNA-directed RNA polymerase activity"/>
    <property type="evidence" value="ECO:0007669"/>
    <property type="project" value="UniProtKB-EC"/>
</dbReference>
<accession>M3YE11</accession>
<proteinExistence type="inferred from homology"/>
<keyword evidence="9 13" id="KW-0804">Transcription</keyword>
<evidence type="ECO:0000256" key="8">
    <source>
        <dbReference type="ARBA" id="ARBA00022833"/>
    </source>
</evidence>
<dbReference type="GeneTree" id="ENSGT00950000183132"/>
<evidence type="ECO:0000256" key="1">
    <source>
        <dbReference type="ARBA" id="ARBA00004604"/>
    </source>
</evidence>
<dbReference type="EMBL" id="AEYP01076482">
    <property type="status" value="NOT_ANNOTATED_CDS"/>
    <property type="molecule type" value="Genomic_DNA"/>
</dbReference>
<dbReference type="Pfam" id="PF06883">
    <property type="entry name" value="RNA_pol_Rpa2_4"/>
    <property type="match status" value="1"/>
</dbReference>
<comment type="similarity">
    <text evidence="2 12">Belongs to the RNA polymerase beta chain family.</text>
</comment>
<evidence type="ECO:0000259" key="19">
    <source>
        <dbReference type="Pfam" id="PF04565"/>
    </source>
</evidence>
<reference evidence="21" key="1">
    <citation type="submission" date="2024-06" db="UniProtKB">
        <authorList>
            <consortium name="Ensembl"/>
        </authorList>
    </citation>
    <scope>IDENTIFICATION</scope>
</reference>
<evidence type="ECO:0000256" key="3">
    <source>
        <dbReference type="ARBA" id="ARBA00022478"/>
    </source>
</evidence>
<evidence type="ECO:0000259" key="16">
    <source>
        <dbReference type="Pfam" id="PF04560"/>
    </source>
</evidence>
<keyword evidence="4 13" id="KW-0808">Transferase</keyword>
<dbReference type="GO" id="GO:0009303">
    <property type="term" value="P:rRNA transcription"/>
    <property type="evidence" value="ECO:0007669"/>
    <property type="project" value="Ensembl"/>
</dbReference>
<feature type="domain" description="RNA polymerase beta subunit protrusion" evidence="18">
    <location>
        <begin position="43"/>
        <end position="424"/>
    </location>
</feature>
<evidence type="ECO:0000256" key="9">
    <source>
        <dbReference type="ARBA" id="ARBA00023163"/>
    </source>
</evidence>
<comment type="function">
    <text evidence="13">DNA-dependent RNA polymerase catalyzes the transcription of DNA into RNA using the four ribonucleoside triphosphates as substrates.</text>
</comment>
<dbReference type="Gene3D" id="3.90.1110.10">
    <property type="entry name" value="RNA polymerase Rpb2, domain 2"/>
    <property type="match status" value="1"/>
</dbReference>
<gene>
    <name evidence="21" type="primary">POLR1B</name>
</gene>
<organism evidence="21">
    <name type="scientific">Mustela putorius furo</name>
    <name type="common">European domestic ferret</name>
    <name type="synonym">Mustela furo</name>
    <dbReference type="NCBI Taxonomy" id="9669"/>
    <lineage>
        <taxon>Eukaryota</taxon>
        <taxon>Metazoa</taxon>
        <taxon>Chordata</taxon>
        <taxon>Craniata</taxon>
        <taxon>Vertebrata</taxon>
        <taxon>Euteleostomi</taxon>
        <taxon>Mammalia</taxon>
        <taxon>Eutheria</taxon>
        <taxon>Laurasiatheria</taxon>
        <taxon>Carnivora</taxon>
        <taxon>Caniformia</taxon>
        <taxon>Musteloidea</taxon>
        <taxon>Mustelidae</taxon>
        <taxon>Mustelinae</taxon>
        <taxon>Mustela</taxon>
    </lineage>
</organism>
<dbReference type="EMBL" id="AEYP01076480">
    <property type="status" value="NOT_ANNOTATED_CDS"/>
    <property type="molecule type" value="Genomic_DNA"/>
</dbReference>
<keyword evidence="8" id="KW-0862">Zinc</keyword>
<comment type="catalytic activity">
    <reaction evidence="11">
        <text>RNA(n) + a ribonucleoside 5'-triphosphate = RNA(n+1) + diphosphate</text>
        <dbReference type="Rhea" id="RHEA:21248"/>
        <dbReference type="Rhea" id="RHEA-COMP:14527"/>
        <dbReference type="Rhea" id="RHEA-COMP:17342"/>
        <dbReference type="ChEBI" id="CHEBI:33019"/>
        <dbReference type="ChEBI" id="CHEBI:61557"/>
        <dbReference type="ChEBI" id="CHEBI:140395"/>
        <dbReference type="EC" id="2.7.7.6"/>
    </reaction>
    <physiologicalReaction direction="left-to-right" evidence="11">
        <dbReference type="Rhea" id="RHEA:21249"/>
    </physiologicalReaction>
</comment>
<dbReference type="InterPro" id="IPR037033">
    <property type="entry name" value="DNA-dir_RNAP_su2_hyb_sf"/>
</dbReference>
<evidence type="ECO:0000256" key="11">
    <source>
        <dbReference type="ARBA" id="ARBA00047768"/>
    </source>
</evidence>
<dbReference type="EMBL" id="AEYP01076481">
    <property type="status" value="NOT_ANNOTATED_CDS"/>
    <property type="molecule type" value="Genomic_DNA"/>
</dbReference>
<evidence type="ECO:0000256" key="6">
    <source>
        <dbReference type="ARBA" id="ARBA00022723"/>
    </source>
</evidence>
<feature type="region of interest" description="Disordered" evidence="14">
    <location>
        <begin position="1"/>
        <end position="33"/>
    </location>
</feature>
<evidence type="ECO:0000259" key="20">
    <source>
        <dbReference type="Pfam" id="PF06883"/>
    </source>
</evidence>
<dbReference type="GO" id="GO:0071667">
    <property type="term" value="F:DNA/RNA hybrid binding"/>
    <property type="evidence" value="ECO:0007669"/>
    <property type="project" value="Ensembl"/>
</dbReference>
<dbReference type="EMBL" id="AEYP01076478">
    <property type="status" value="NOT_ANNOTATED_CDS"/>
    <property type="molecule type" value="Genomic_DNA"/>
</dbReference>
<evidence type="ECO:0000256" key="2">
    <source>
        <dbReference type="ARBA" id="ARBA00006835"/>
    </source>
</evidence>
<evidence type="ECO:0000259" key="15">
    <source>
        <dbReference type="Pfam" id="PF00562"/>
    </source>
</evidence>
<dbReference type="InterPro" id="IPR009674">
    <property type="entry name" value="Rpa2_dom_4"/>
</dbReference>
<dbReference type="InterPro" id="IPR007121">
    <property type="entry name" value="RNA_pol_bsu_CS"/>
</dbReference>
<dbReference type="Ensembl" id="ENSMPUT00000009724.1">
    <property type="protein sequence ID" value="ENSMPUP00000009568.1"/>
    <property type="gene ID" value="ENSMPUG00000009644.1"/>
</dbReference>
<protein>
    <recommendedName>
        <fullName evidence="13">DNA-directed RNA polymerase subunit beta</fullName>
        <ecNumber evidence="13">2.7.7.6</ecNumber>
    </recommendedName>
</protein>
<dbReference type="GO" id="GO:0032549">
    <property type="term" value="F:ribonucleoside binding"/>
    <property type="evidence" value="ECO:0007669"/>
    <property type="project" value="InterPro"/>
</dbReference>
<feature type="domain" description="DNA-directed RNA polymerase I subunit RPA2" evidence="20">
    <location>
        <begin position="570"/>
        <end position="628"/>
    </location>
</feature>
<dbReference type="FunFam" id="3.90.1800.10:FF:000004">
    <property type="entry name" value="DNA-directed RNA polymerase subunit beta"/>
    <property type="match status" value="1"/>
</dbReference>
<dbReference type="GO" id="GO:0005694">
    <property type="term" value="C:chromosome"/>
    <property type="evidence" value="ECO:0007669"/>
    <property type="project" value="Ensembl"/>
</dbReference>
<dbReference type="OMA" id="FFGVVHY"/>
<feature type="domain" description="RNA polymerase Rpb2" evidence="17">
    <location>
        <begin position="193"/>
        <end position="380"/>
    </location>
</feature>
<dbReference type="InterPro" id="IPR007641">
    <property type="entry name" value="RNA_pol_Rpb2_7"/>
</dbReference>
<dbReference type="FunFam" id="2.40.270.10:FF:000011">
    <property type="entry name" value="DNA-directed RNA polymerase subunit beta"/>
    <property type="match status" value="1"/>
</dbReference>
<dbReference type="CDD" id="cd00653">
    <property type="entry name" value="RNA_pol_B_RPB2"/>
    <property type="match status" value="1"/>
</dbReference>
<dbReference type="GO" id="GO:0008270">
    <property type="term" value="F:zinc ion binding"/>
    <property type="evidence" value="ECO:0007669"/>
    <property type="project" value="UniProtKB-KW"/>
</dbReference>
<evidence type="ECO:0000256" key="4">
    <source>
        <dbReference type="ARBA" id="ARBA00022679"/>
    </source>
</evidence>
<dbReference type="InterPro" id="IPR007644">
    <property type="entry name" value="RNA_pol_bsu_protrusion"/>
</dbReference>
<dbReference type="Gene3D" id="3.90.1100.10">
    <property type="match status" value="2"/>
</dbReference>
<feature type="domain" description="DNA-directed RNA polymerase subunit 2 hybrid-binding" evidence="15">
    <location>
        <begin position="677"/>
        <end position="772"/>
    </location>
</feature>
<dbReference type="Pfam" id="PF04561">
    <property type="entry name" value="RNA_pol_Rpb2_2"/>
    <property type="match status" value="1"/>
</dbReference>
<dbReference type="InterPro" id="IPR007645">
    <property type="entry name" value="RNA_pol_Rpb2_3"/>
</dbReference>
<dbReference type="GO" id="GO:0001650">
    <property type="term" value="C:fibrillar center"/>
    <property type="evidence" value="ECO:0007669"/>
    <property type="project" value="Ensembl"/>
</dbReference>
<feature type="domain" description="RNA polymerase Rpb2" evidence="16">
    <location>
        <begin position="1029"/>
        <end position="1128"/>
    </location>
</feature>
<dbReference type="PROSITE" id="PS01166">
    <property type="entry name" value="RNA_POL_BETA"/>
    <property type="match status" value="1"/>
</dbReference>
<evidence type="ECO:0000256" key="10">
    <source>
        <dbReference type="ARBA" id="ARBA00023242"/>
    </source>
</evidence>
<dbReference type="FunFam" id="3.90.1070.20:FF:000003">
    <property type="entry name" value="DNA-directed RNA polymerase subunit beta"/>
    <property type="match status" value="1"/>
</dbReference>
<dbReference type="Pfam" id="PF04565">
    <property type="entry name" value="RNA_pol_Rpb2_3"/>
    <property type="match status" value="1"/>
</dbReference>
<keyword evidence="3 13" id="KW-0240">DNA-directed RNA polymerase</keyword>
<name>M3YE11_MUSPF</name>
<keyword evidence="6" id="KW-0479">Metal-binding</keyword>
<dbReference type="EMBL" id="AEYP01076479">
    <property type="status" value="NOT_ANNOTATED_CDS"/>
    <property type="molecule type" value="Genomic_DNA"/>
</dbReference>
<keyword evidence="5 13" id="KW-0548">Nucleotidyltransferase</keyword>
<dbReference type="GO" id="GO:0005736">
    <property type="term" value="C:RNA polymerase I complex"/>
    <property type="evidence" value="ECO:0007669"/>
    <property type="project" value="Ensembl"/>
</dbReference>